<evidence type="ECO:0000256" key="2">
    <source>
        <dbReference type="ARBA" id="ARBA00007802"/>
    </source>
</evidence>
<dbReference type="CDD" id="cd06174">
    <property type="entry name" value="MFS"/>
    <property type="match status" value="1"/>
</dbReference>
<dbReference type="EMBL" id="LAOI01000001">
    <property type="protein sequence ID" value="KJV90312.1"/>
    <property type="molecule type" value="Genomic_DNA"/>
</dbReference>
<gene>
    <name evidence="11" type="ORF">RBEAN4_1315</name>
</gene>
<feature type="compositionally biased region" description="Basic and acidic residues" evidence="8">
    <location>
        <begin position="1148"/>
        <end position="1157"/>
    </location>
</feature>
<organism evidence="11 12">
    <name type="scientific">Rickettsia bellii str. RML An4</name>
    <dbReference type="NCBI Taxonomy" id="1359193"/>
    <lineage>
        <taxon>Bacteria</taxon>
        <taxon>Pseudomonadati</taxon>
        <taxon>Pseudomonadota</taxon>
        <taxon>Alphaproteobacteria</taxon>
        <taxon>Rickettsiales</taxon>
        <taxon>Rickettsiaceae</taxon>
        <taxon>Rickettsieae</taxon>
        <taxon>Rickettsia</taxon>
        <taxon>belli group</taxon>
    </lineage>
</organism>
<evidence type="ECO:0000256" key="7">
    <source>
        <dbReference type="ARBA" id="ARBA00023136"/>
    </source>
</evidence>
<feature type="transmembrane region" description="Helical" evidence="9">
    <location>
        <begin position="457"/>
        <end position="478"/>
    </location>
</feature>
<proteinExistence type="inferred from homology"/>
<dbReference type="PATRIC" id="fig|1359193.3.peg.1275"/>
<evidence type="ECO:0000313" key="12">
    <source>
        <dbReference type="Proteomes" id="UP000033661"/>
    </source>
</evidence>
<evidence type="ECO:0000256" key="9">
    <source>
        <dbReference type="SAM" id="Phobius"/>
    </source>
</evidence>
<dbReference type="AlphaFoldDB" id="A0A0F3QDF3"/>
<keyword evidence="4 9" id="KW-0812">Transmembrane</keyword>
<dbReference type="GO" id="GO:0030255">
    <property type="term" value="P:protein secretion by the type IV secretion system"/>
    <property type="evidence" value="ECO:0007669"/>
    <property type="project" value="InterPro"/>
</dbReference>
<keyword evidence="5 10" id="KW-0732">Signal</keyword>
<feature type="region of interest" description="Disordered" evidence="8">
    <location>
        <begin position="1134"/>
        <end position="1157"/>
    </location>
</feature>
<dbReference type="InterPro" id="IPR007688">
    <property type="entry name" value="Conjugal_tfr_TrbL/VirB6"/>
</dbReference>
<evidence type="ECO:0000313" key="11">
    <source>
        <dbReference type="EMBL" id="KJV90312.1"/>
    </source>
</evidence>
<dbReference type="PROSITE" id="PS51257">
    <property type="entry name" value="PROKAR_LIPOPROTEIN"/>
    <property type="match status" value="1"/>
</dbReference>
<dbReference type="GO" id="GO:0005886">
    <property type="term" value="C:plasma membrane"/>
    <property type="evidence" value="ECO:0007669"/>
    <property type="project" value="UniProtKB-SubCell"/>
</dbReference>
<evidence type="ECO:0000256" key="6">
    <source>
        <dbReference type="ARBA" id="ARBA00022989"/>
    </source>
</evidence>
<evidence type="ECO:0000256" key="1">
    <source>
        <dbReference type="ARBA" id="ARBA00004651"/>
    </source>
</evidence>
<feature type="chain" id="PRO_5005435760" evidence="10">
    <location>
        <begin position="21"/>
        <end position="1157"/>
    </location>
</feature>
<keyword evidence="12" id="KW-1185">Reference proteome</keyword>
<feature type="transmembrane region" description="Helical" evidence="9">
    <location>
        <begin position="385"/>
        <end position="413"/>
    </location>
</feature>
<sequence length="1157" mass="132188">MNRNIFITLLISLLALSGCSGDTCIDPDDFGFIKFNISSRYDPSEVTSRQEGDQVAPWRDSAYKVNGYPLTIMVRPWDYMSGDKNTSGMLSAWCPWYGQQNNFTTLAEFCVRLRPCQFTDGKMCPTPTPRDAPINNAPCILTNGVGLYFLIADKGSNPNMSPDSQRSPKGITQHLGEPVASQDYEFYSISSTGKFLQAGGINYQYGCTSLPCDQASNYAQSSLYFKILDKFYDDNSGQYRVVIKSGVSDTRPDPLQFLTNLIKNELFGTSDKDPGIVRQTYQQITETPGYRLSVSALLTLYIMFTGFSFLIGNINMTHVELVVRILKVSVVSILLSTSKAWTFFHDYLFVFFVEGLAQILQIVQDASTGQSLLSLLISPQTLSKLFSLLFVDPLGFIYIILYLIALYFIFLLIFKATIIYLTALITIGMIITMAPIFICFMLFNITRSLFENWLRQLISYAIQPIILFVGIAFIGMIIKTEIQSTLGFAVCKKDFPDLGPINQIFGSFTEDLDSSIGNSIFYWWFPVPMKGGIENFTQADILVPEDYTKKDGTKCLAYQCIDKRYIQLPFLDLVKDANRISNFINGKFVQLDGLLLIFVSIYLLSKFNDTAISTASFIAGTSGNLTSIQAVNQQSYDSIMKQVNRPINYATGVISKPINRMQEQTSMFFAEKYQGLMMSRLENKALSSSANKAVQNEVKRKYGIDHKDVNMQAGADYKNGISKLLDNKTFLPKGGDLDVKKLATMNFGQLRDEFAKNKYGAKNYSSLTSDQKLELDKFMKSDLGEKGKSAKSLRELASDANFTRDYQSAYKYAHKEMSGRGVGLFGKNIGVLRSWQEMENRMKTKRELKEQKRVAIGEKIYAGYTGLKRDALTAIVGKDLRDKYEGNLTSAEWHDFDYNDPQLRTYSESLKDKERAREVKELQMQINKETLAVQEDILSPEYLARLKRPSDVEYYQELGQRRLIHEVRDRLSEGSDPVIMGDRFMQEKATDDQMRTMIDNAHQKHAEFIDQDRYTRRQEHYDIMHEKAQENIDRTYKEIKDHFKRDDIKLEEMPALIAQYEREKPIESFDSKTELSLDKRIEEAVSNFNINAKNYEYSASVLNNIEERKQAITDEVNTQIDRINKYRENAKMPQYQKPVENSGRKLRKLEDHLRNMK</sequence>
<dbReference type="Pfam" id="PF04610">
    <property type="entry name" value="TrbL"/>
    <property type="match status" value="1"/>
</dbReference>
<evidence type="ECO:0000256" key="10">
    <source>
        <dbReference type="SAM" id="SignalP"/>
    </source>
</evidence>
<feature type="transmembrane region" description="Helical" evidence="9">
    <location>
        <begin position="292"/>
        <end position="314"/>
    </location>
</feature>
<evidence type="ECO:0000256" key="3">
    <source>
        <dbReference type="ARBA" id="ARBA00022475"/>
    </source>
</evidence>
<dbReference type="Proteomes" id="UP000033661">
    <property type="component" value="Unassembled WGS sequence"/>
</dbReference>
<name>A0A0F3QDF3_RICBE</name>
<reference evidence="11 12" key="1">
    <citation type="submission" date="2015-02" db="EMBL/GenBank/DDBJ databases">
        <title>Genome Sequencing of Rickettsiales.</title>
        <authorList>
            <person name="Daugherty S.C."/>
            <person name="Su Q."/>
            <person name="Abolude K."/>
            <person name="Beier-Sexton M."/>
            <person name="Carlyon J.A."/>
            <person name="Carter R."/>
            <person name="Day N.P."/>
            <person name="Dumler S.J."/>
            <person name="Dyachenko V."/>
            <person name="Godinez A."/>
            <person name="Kurtti T.J."/>
            <person name="Lichay M."/>
            <person name="Mullins K.E."/>
            <person name="Ott S."/>
            <person name="Pappas-Brown V."/>
            <person name="Paris D.H."/>
            <person name="Patel P."/>
            <person name="Richards A.L."/>
            <person name="Sadzewicz L."/>
            <person name="Sears K."/>
            <person name="Seidman D."/>
            <person name="Sengamalay N."/>
            <person name="Stenos J."/>
            <person name="Tallon L.J."/>
            <person name="Vincent G."/>
            <person name="Fraser C.M."/>
            <person name="Munderloh U."/>
            <person name="Dunning-Hotopp J.C."/>
        </authorList>
    </citation>
    <scope>NUCLEOTIDE SEQUENCE [LARGE SCALE GENOMIC DNA]</scope>
    <source>
        <strain evidence="11 12">RML An4</strain>
    </source>
</reference>
<feature type="transmembrane region" description="Helical" evidence="9">
    <location>
        <begin position="419"/>
        <end position="445"/>
    </location>
</feature>
<comment type="subcellular location">
    <subcellularLocation>
        <location evidence="1">Cell membrane</location>
        <topology evidence="1">Multi-pass membrane protein</topology>
    </subcellularLocation>
</comment>
<keyword evidence="3" id="KW-1003">Cell membrane</keyword>
<evidence type="ECO:0000256" key="8">
    <source>
        <dbReference type="SAM" id="MobiDB-lite"/>
    </source>
</evidence>
<keyword evidence="7 9" id="KW-0472">Membrane</keyword>
<comment type="similarity">
    <text evidence="2">Belongs to the TrbL/VirB6 family.</text>
</comment>
<keyword evidence="6 9" id="KW-1133">Transmembrane helix</keyword>
<protein>
    <submittedName>
        <fullName evidence="11">TrbL/VirB6 plasmid conjugal transfer family protein</fullName>
    </submittedName>
</protein>
<evidence type="ECO:0000256" key="4">
    <source>
        <dbReference type="ARBA" id="ARBA00022692"/>
    </source>
</evidence>
<comment type="caution">
    <text evidence="11">The sequence shown here is derived from an EMBL/GenBank/DDBJ whole genome shotgun (WGS) entry which is preliminary data.</text>
</comment>
<feature type="transmembrane region" description="Helical" evidence="9">
    <location>
        <begin position="321"/>
        <end position="341"/>
    </location>
</feature>
<feature type="signal peptide" evidence="10">
    <location>
        <begin position="1"/>
        <end position="20"/>
    </location>
</feature>
<accession>A0A0F3QDF3</accession>
<evidence type="ECO:0000256" key="5">
    <source>
        <dbReference type="ARBA" id="ARBA00022729"/>
    </source>
</evidence>
<dbReference type="RefSeq" id="WP_045799088.1">
    <property type="nucleotide sequence ID" value="NZ_LAOI01000001.1"/>
</dbReference>